<protein>
    <recommendedName>
        <fullName evidence="1">Small ribosomal subunit protein mS41 SAM domain-containing protein</fullName>
    </recommendedName>
</protein>
<evidence type="ECO:0000313" key="2">
    <source>
        <dbReference type="EMBL" id="CAD8389978.1"/>
    </source>
</evidence>
<evidence type="ECO:0000259" key="1">
    <source>
        <dbReference type="Pfam" id="PF09597"/>
    </source>
</evidence>
<dbReference type="EMBL" id="HBEK01000619">
    <property type="protein sequence ID" value="CAD8389978.1"/>
    <property type="molecule type" value="Transcribed_RNA"/>
</dbReference>
<dbReference type="AlphaFoldDB" id="A0A6T6K931"/>
<evidence type="ECO:0000313" key="3">
    <source>
        <dbReference type="EMBL" id="CAD8389980.1"/>
    </source>
</evidence>
<organism evidence="2">
    <name type="scientific">Rhodosorus marinus</name>
    <dbReference type="NCBI Taxonomy" id="101924"/>
    <lineage>
        <taxon>Eukaryota</taxon>
        <taxon>Rhodophyta</taxon>
        <taxon>Stylonematophyceae</taxon>
        <taxon>Stylonematales</taxon>
        <taxon>Stylonemataceae</taxon>
        <taxon>Rhodosorus</taxon>
    </lineage>
</organism>
<name>A0A6T6K931_9RHOD</name>
<accession>A0A6T6K931</accession>
<dbReference type="InterPro" id="IPR019083">
    <property type="entry name" value="SAM_Ribosomal_mS41"/>
</dbReference>
<sequence length="111" mass="13239">MPPKPKAVRYNQHTYALFRNYVPKVPIGEVNLYGFLKSIGLEHEHSKFKSFRQLVEIRFTPYSTNVLKTMGMGVKDRKRLIRHLEVYRRGLMPRHYAHFHRMTPETDPDNL</sequence>
<feature type="domain" description="Small ribosomal subunit protein mS41 SAM" evidence="1">
    <location>
        <begin position="29"/>
        <end position="90"/>
    </location>
</feature>
<proteinExistence type="predicted"/>
<dbReference type="Pfam" id="PF09597">
    <property type="entry name" value="SAM_Ribosomal_mS41"/>
    <property type="match status" value="1"/>
</dbReference>
<reference evidence="2" key="1">
    <citation type="submission" date="2021-01" db="EMBL/GenBank/DDBJ databases">
        <authorList>
            <person name="Corre E."/>
            <person name="Pelletier E."/>
            <person name="Niang G."/>
            <person name="Scheremetjew M."/>
            <person name="Finn R."/>
            <person name="Kale V."/>
            <person name="Holt S."/>
            <person name="Cochrane G."/>
            <person name="Meng A."/>
            <person name="Brown T."/>
            <person name="Cohen L."/>
        </authorList>
    </citation>
    <scope>NUCLEOTIDE SEQUENCE</scope>
    <source>
        <strain evidence="2">UTEX LB 2760</strain>
    </source>
</reference>
<dbReference type="EMBL" id="HBEK01000620">
    <property type="protein sequence ID" value="CAD8389980.1"/>
    <property type="molecule type" value="Transcribed_RNA"/>
</dbReference>
<gene>
    <name evidence="2" type="ORF">RMAR0315_LOCUS358</name>
    <name evidence="3" type="ORF">RMAR0315_LOCUS359</name>
</gene>